<dbReference type="InterPro" id="IPR036770">
    <property type="entry name" value="Ankyrin_rpt-contain_sf"/>
</dbReference>
<reference evidence="7" key="1">
    <citation type="submission" date="2020-11" db="EMBL/GenBank/DDBJ databases">
        <authorList>
            <person name="Tran Van P."/>
        </authorList>
    </citation>
    <scope>NUCLEOTIDE SEQUENCE</scope>
</reference>
<evidence type="ECO:0000256" key="5">
    <source>
        <dbReference type="ARBA" id="ARBA00049534"/>
    </source>
</evidence>
<dbReference type="PROSITE" id="PS50088">
    <property type="entry name" value="ANK_REPEAT"/>
    <property type="match status" value="1"/>
</dbReference>
<dbReference type="InterPro" id="IPR012338">
    <property type="entry name" value="Beta-lactam/transpept-like"/>
</dbReference>
<dbReference type="PROSITE" id="PS00624">
    <property type="entry name" value="GMC_OXRED_2"/>
    <property type="match status" value="1"/>
</dbReference>
<dbReference type="Gene3D" id="3.30.560.10">
    <property type="entry name" value="Glucose Oxidase, domain 3"/>
    <property type="match status" value="2"/>
</dbReference>
<dbReference type="Pfam" id="PF12796">
    <property type="entry name" value="Ank_2"/>
    <property type="match status" value="1"/>
</dbReference>
<evidence type="ECO:0000256" key="2">
    <source>
        <dbReference type="ARBA" id="ARBA00011076"/>
    </source>
</evidence>
<evidence type="ECO:0000256" key="6">
    <source>
        <dbReference type="RuleBase" id="RU003968"/>
    </source>
</evidence>
<name>A0A7R8WLT2_9CRUS</name>
<evidence type="ECO:0000256" key="3">
    <source>
        <dbReference type="ARBA" id="ARBA00012918"/>
    </source>
</evidence>
<dbReference type="EMBL" id="OB663425">
    <property type="protein sequence ID" value="CAD7231356.1"/>
    <property type="molecule type" value="Genomic_DNA"/>
</dbReference>
<evidence type="ECO:0000313" key="7">
    <source>
        <dbReference type="EMBL" id="CAD7231356.1"/>
    </source>
</evidence>
<keyword evidence="6" id="KW-0285">Flavoprotein</keyword>
<dbReference type="GO" id="GO:0004359">
    <property type="term" value="F:glutaminase activity"/>
    <property type="evidence" value="ECO:0007669"/>
    <property type="project" value="UniProtKB-EC"/>
</dbReference>
<dbReference type="Pfam" id="PF00732">
    <property type="entry name" value="GMC_oxred_N"/>
    <property type="match status" value="1"/>
</dbReference>
<comment type="similarity">
    <text evidence="1 6">Belongs to the GMC oxidoreductase family.</text>
</comment>
<dbReference type="AlphaFoldDB" id="A0A7R8WLT2"/>
<comment type="catalytic activity">
    <reaction evidence="5">
        <text>L-glutamine + H2O = L-glutamate + NH4(+)</text>
        <dbReference type="Rhea" id="RHEA:15889"/>
        <dbReference type="ChEBI" id="CHEBI:15377"/>
        <dbReference type="ChEBI" id="CHEBI:28938"/>
        <dbReference type="ChEBI" id="CHEBI:29985"/>
        <dbReference type="ChEBI" id="CHEBI:58359"/>
        <dbReference type="EC" id="3.5.1.2"/>
    </reaction>
</comment>
<keyword evidence="4" id="KW-0378">Hydrolase</keyword>
<dbReference type="EC" id="3.5.1.2" evidence="3"/>
<dbReference type="GO" id="GO:0050660">
    <property type="term" value="F:flavin adenine dinucleotide binding"/>
    <property type="evidence" value="ECO:0007669"/>
    <property type="project" value="InterPro"/>
</dbReference>
<dbReference type="PANTHER" id="PTHR11552">
    <property type="entry name" value="GLUCOSE-METHANOL-CHOLINE GMC OXIDOREDUCTASE"/>
    <property type="match status" value="1"/>
</dbReference>
<dbReference type="Gene3D" id="3.50.50.60">
    <property type="entry name" value="FAD/NAD(P)-binding domain"/>
    <property type="match status" value="2"/>
</dbReference>
<dbReference type="SUPFAM" id="SSF48403">
    <property type="entry name" value="Ankyrin repeat"/>
    <property type="match status" value="1"/>
</dbReference>
<dbReference type="InterPro" id="IPR000172">
    <property type="entry name" value="GMC_OxRdtase_N"/>
</dbReference>
<evidence type="ECO:0000256" key="4">
    <source>
        <dbReference type="ARBA" id="ARBA00022801"/>
    </source>
</evidence>
<dbReference type="InterPro" id="IPR012132">
    <property type="entry name" value="GMC_OxRdtase"/>
</dbReference>
<dbReference type="InterPro" id="IPR002110">
    <property type="entry name" value="Ankyrin_rpt"/>
</dbReference>
<dbReference type="PROSITE" id="PS00623">
    <property type="entry name" value="GMC_OXRED_1"/>
    <property type="match status" value="1"/>
</dbReference>
<sequence>MSAETNQRDMLTWHPYNVEDWGWISRSRCSCQAFGESFLVSATSGSWRKRKRPVDWKYKAEPQDSACLGLKNRRSNWPRGKVLGGSSTINYMLYVRGNRNDYDSWAEAGNYGWSFPEVLPYFKKSEDNQNPIFRQDRKKTATRVDYCFGTKWARFHFPMSSPPGEFHGSGGPLTVSSKRWKTPLGRAFVEAGITMGFDEVDVNGPKQTGFAVPQGTIRNGARLSTAKAFLRPARYRPNLHVATRATALKILLDTSNRAYGVKYHKWGEHHVVHAREEVILAAGAIGSPQLLMLSGIGPREELVPHGVLRSDLSVGYNLQDHVALSGPVFLVNKPVSIISSRVETVKNVLKYAMKAEDPLTSLGGIEGMAFFHTKYQSALNVSTDWPDIQIHFAALSAGSDGGVQIQRMVGIREDFEASKNPWDYPLIYPNYLTNPDDLARIIAGVRFVQKIARQPSMQYYGSKEYDTAFPPCAMYLKDSDPYWACVARHMSFTVYHPVGTCKMGPFWDQHAVVDPELRVYGVHGLRVVDASIMPTLVSGNTNAPVIMIAEKAADMIKAKYLSYDLWERHVLTLTRLRFNRKKLNGDRLTQFSCLAKALLEAFYGFCVCLSVEVKMKRANQALRDKRLARFLERQASSVGVETYGKTISNFEDALFNVLKSDSTKAVNMFRFIKVGMPAKTGCSGGMLVVVPNVMGVAIYSPPVDAVANSVRAVSFCKELIRLFNFHHYDSLKMSSEKRDPRQDSISLKAENVVGLLFSAASGDVTAMRRYHMSGMNMSICDYDKRTALHLASAEGQYECVEFLLKTCKVSPHLKDRWGREPKYDANLFKHSKIVRLLEKYE</sequence>
<proteinExistence type="inferred from homology"/>
<dbReference type="SMART" id="SM00248">
    <property type="entry name" value="ANK"/>
    <property type="match status" value="1"/>
</dbReference>
<dbReference type="InterPro" id="IPR015868">
    <property type="entry name" value="Glutaminase"/>
</dbReference>
<dbReference type="Gene3D" id="3.40.710.10">
    <property type="entry name" value="DD-peptidase/beta-lactamase superfamily"/>
    <property type="match status" value="1"/>
</dbReference>
<dbReference type="SUPFAM" id="SSF54373">
    <property type="entry name" value="FAD-linked reductases, C-terminal domain"/>
    <property type="match status" value="1"/>
</dbReference>
<dbReference type="GO" id="GO:0016614">
    <property type="term" value="F:oxidoreductase activity, acting on CH-OH group of donors"/>
    <property type="evidence" value="ECO:0007669"/>
    <property type="project" value="InterPro"/>
</dbReference>
<protein>
    <recommendedName>
        <fullName evidence="3">glutaminase</fullName>
        <ecNumber evidence="3">3.5.1.2</ecNumber>
    </recommendedName>
</protein>
<dbReference type="OrthoDB" id="9995210at2759"/>
<dbReference type="InterPro" id="IPR036188">
    <property type="entry name" value="FAD/NAD-bd_sf"/>
</dbReference>
<dbReference type="PROSITE" id="PS50297">
    <property type="entry name" value="ANK_REP_REGION"/>
    <property type="match status" value="1"/>
</dbReference>
<gene>
    <name evidence="7" type="ORF">CTOB1V02_LOCUS9203</name>
</gene>
<evidence type="ECO:0000256" key="1">
    <source>
        <dbReference type="ARBA" id="ARBA00010790"/>
    </source>
</evidence>
<organism evidence="7">
    <name type="scientific">Cyprideis torosa</name>
    <dbReference type="NCBI Taxonomy" id="163714"/>
    <lineage>
        <taxon>Eukaryota</taxon>
        <taxon>Metazoa</taxon>
        <taxon>Ecdysozoa</taxon>
        <taxon>Arthropoda</taxon>
        <taxon>Crustacea</taxon>
        <taxon>Oligostraca</taxon>
        <taxon>Ostracoda</taxon>
        <taxon>Podocopa</taxon>
        <taxon>Podocopida</taxon>
        <taxon>Cytherocopina</taxon>
        <taxon>Cytheroidea</taxon>
        <taxon>Cytherideidae</taxon>
        <taxon>Cyprideis</taxon>
    </lineage>
</organism>
<dbReference type="Pfam" id="PF05199">
    <property type="entry name" value="GMC_oxred_C"/>
    <property type="match status" value="1"/>
</dbReference>
<dbReference type="FunFam" id="1.25.40.20:FF:000069">
    <property type="entry name" value="Glutaminase, isoform E"/>
    <property type="match status" value="1"/>
</dbReference>
<dbReference type="InterPro" id="IPR007867">
    <property type="entry name" value="GMC_OxRtase_C"/>
</dbReference>
<comment type="similarity">
    <text evidence="2">Belongs to the glutaminase family.</text>
</comment>
<dbReference type="GO" id="GO:0006541">
    <property type="term" value="P:glutamine metabolic process"/>
    <property type="evidence" value="ECO:0007669"/>
    <property type="project" value="InterPro"/>
</dbReference>
<accession>A0A7R8WLT2</accession>
<dbReference type="SUPFAM" id="SSF51905">
    <property type="entry name" value="FAD/NAD(P)-binding domain"/>
    <property type="match status" value="1"/>
</dbReference>
<dbReference type="SUPFAM" id="SSF56601">
    <property type="entry name" value="beta-lactamase/transpeptidase-like"/>
    <property type="match status" value="1"/>
</dbReference>
<keyword evidence="6" id="KW-0274">FAD</keyword>
<dbReference type="Pfam" id="PF04960">
    <property type="entry name" value="Glutaminase"/>
    <property type="match status" value="1"/>
</dbReference>
<dbReference type="PANTHER" id="PTHR11552:SF227">
    <property type="entry name" value="GLUCOSE DEHYDROGENASE [FAD, QUINONE]-LIKE PROTEIN"/>
    <property type="match status" value="1"/>
</dbReference>
<dbReference type="Gene3D" id="1.25.40.20">
    <property type="entry name" value="Ankyrin repeat-containing domain"/>
    <property type="match status" value="1"/>
</dbReference>